<keyword evidence="3" id="KW-1133">Transmembrane helix</keyword>
<feature type="signal peptide" evidence="4">
    <location>
        <begin position="1"/>
        <end position="19"/>
    </location>
</feature>
<reference evidence="6" key="1">
    <citation type="submission" date="2025-08" db="UniProtKB">
        <authorList>
            <consortium name="RefSeq"/>
        </authorList>
    </citation>
    <scope>IDENTIFICATION</scope>
    <source>
        <tissue evidence="6">Gonads</tissue>
    </source>
</reference>
<keyword evidence="2" id="KW-0677">Repeat</keyword>
<dbReference type="GeneID" id="115882131"/>
<dbReference type="Gene3D" id="3.80.10.10">
    <property type="entry name" value="Ribonuclease Inhibitor"/>
    <property type="match status" value="1"/>
</dbReference>
<dbReference type="PANTHER" id="PTHR24366:SF96">
    <property type="entry name" value="LEUCINE RICH REPEAT CONTAINING 53"/>
    <property type="match status" value="1"/>
</dbReference>
<evidence type="ECO:0000256" key="4">
    <source>
        <dbReference type="SAM" id="SignalP"/>
    </source>
</evidence>
<sequence length="351" mass="39648">MCILCRTVLFIGFINIASCNYYCTMKSFEVNCSRMHSQELSSQISVVLNKQDITHLDIRDSDIRTVSEDILRDFDNLQSLDITNSGVEVLENHAFSNCSFLRKVNLKYNKLESFNFEAFEVDNKISLLDLSNNLLKTFENFNVSYFSSLKILNLTNNTLTSLPESLIEKLITTEEFYMLIDDNPWDCNISSWSDSLSSVMLEAFCGVEDTTYMTETKIDEVVASTTEAFKVVYEGETSGKTLIPMAIVDGKFFGNRKLNNACPDCDMIGYAILWCLIGIVVGIIVGNVPWMIRMACKKSKTSKDKDAQCDLSVVGQQLHSGVYSEFIREQVTSVATNTTDDEQDAHEETRL</sequence>
<dbReference type="KEGG" id="soy:115882131"/>
<evidence type="ECO:0000313" key="5">
    <source>
        <dbReference type="Proteomes" id="UP000504635"/>
    </source>
</evidence>
<keyword evidence="3" id="KW-0472">Membrane</keyword>
<evidence type="ECO:0000256" key="3">
    <source>
        <dbReference type="SAM" id="Phobius"/>
    </source>
</evidence>
<dbReference type="AlphaFoldDB" id="A0A6J2XXP2"/>
<protein>
    <submittedName>
        <fullName evidence="6">Uncharacterized protein LOC115882131</fullName>
    </submittedName>
</protein>
<dbReference type="Proteomes" id="UP000504635">
    <property type="component" value="Unplaced"/>
</dbReference>
<accession>A0A6J2XXP2</accession>
<organism evidence="5 6">
    <name type="scientific">Sitophilus oryzae</name>
    <name type="common">Rice weevil</name>
    <name type="synonym">Curculio oryzae</name>
    <dbReference type="NCBI Taxonomy" id="7048"/>
    <lineage>
        <taxon>Eukaryota</taxon>
        <taxon>Metazoa</taxon>
        <taxon>Ecdysozoa</taxon>
        <taxon>Arthropoda</taxon>
        <taxon>Hexapoda</taxon>
        <taxon>Insecta</taxon>
        <taxon>Pterygota</taxon>
        <taxon>Neoptera</taxon>
        <taxon>Endopterygota</taxon>
        <taxon>Coleoptera</taxon>
        <taxon>Polyphaga</taxon>
        <taxon>Cucujiformia</taxon>
        <taxon>Curculionidae</taxon>
        <taxon>Dryophthorinae</taxon>
        <taxon>Sitophilus</taxon>
    </lineage>
</organism>
<keyword evidence="1" id="KW-0433">Leucine-rich repeat</keyword>
<evidence type="ECO:0000313" key="6">
    <source>
        <dbReference type="RefSeq" id="XP_030755841.1"/>
    </source>
</evidence>
<dbReference type="RefSeq" id="XP_030755841.1">
    <property type="nucleotide sequence ID" value="XM_030899981.1"/>
</dbReference>
<dbReference type="OrthoDB" id="676979at2759"/>
<dbReference type="Pfam" id="PF13855">
    <property type="entry name" value="LRR_8"/>
    <property type="match status" value="1"/>
</dbReference>
<dbReference type="InParanoid" id="A0A6J2XXP2"/>
<proteinExistence type="predicted"/>
<keyword evidence="4" id="KW-0732">Signal</keyword>
<dbReference type="PANTHER" id="PTHR24366">
    <property type="entry name" value="IG(IMMUNOGLOBULIN) AND LRR(LEUCINE RICH REPEAT) DOMAINS"/>
    <property type="match status" value="1"/>
</dbReference>
<dbReference type="InterPro" id="IPR032675">
    <property type="entry name" value="LRR_dom_sf"/>
</dbReference>
<evidence type="ECO:0000256" key="1">
    <source>
        <dbReference type="ARBA" id="ARBA00022614"/>
    </source>
</evidence>
<dbReference type="PROSITE" id="PS51450">
    <property type="entry name" value="LRR"/>
    <property type="match status" value="1"/>
</dbReference>
<feature type="chain" id="PRO_5026776193" evidence="4">
    <location>
        <begin position="20"/>
        <end position="351"/>
    </location>
</feature>
<keyword evidence="3" id="KW-0812">Transmembrane</keyword>
<dbReference type="SUPFAM" id="SSF52058">
    <property type="entry name" value="L domain-like"/>
    <property type="match status" value="1"/>
</dbReference>
<evidence type="ECO:0000256" key="2">
    <source>
        <dbReference type="ARBA" id="ARBA00022737"/>
    </source>
</evidence>
<keyword evidence="5" id="KW-1185">Reference proteome</keyword>
<dbReference type="InterPro" id="IPR001611">
    <property type="entry name" value="Leu-rich_rpt"/>
</dbReference>
<gene>
    <name evidence="6" type="primary">LOC115882131</name>
</gene>
<feature type="transmembrane region" description="Helical" evidence="3">
    <location>
        <begin position="267"/>
        <end position="290"/>
    </location>
</feature>
<name>A0A6J2XXP2_SITOR</name>